<sequence length="108" mass="12160">MTPLKPWEGLSLGYHAYRLDIGPVLVYSEWPGQMDPGPGVVTGVLWIDTYVAPPDWPEIKGLVVRMWTEHRRYVQDPAGDGTWVFESPSARYEEVERCGVGRQVVSDG</sequence>
<gene>
    <name evidence="1" type="ORF">SGUI_2100</name>
</gene>
<evidence type="ECO:0000313" key="1">
    <source>
        <dbReference type="EMBL" id="ANS79496.1"/>
    </source>
</evidence>
<dbReference type="EMBL" id="CP014989">
    <property type="protein sequence ID" value="ANS79496.1"/>
    <property type="molecule type" value="Genomic_DNA"/>
</dbReference>
<evidence type="ECO:0000313" key="2">
    <source>
        <dbReference type="Proteomes" id="UP000092482"/>
    </source>
</evidence>
<accession>A0A1B1NDK0</accession>
<protein>
    <submittedName>
        <fullName evidence="1">Uncharacterized protein</fullName>
    </submittedName>
</protein>
<dbReference type="Proteomes" id="UP000092482">
    <property type="component" value="Chromosome"/>
</dbReference>
<dbReference type="PATRIC" id="fig|1758689.4.peg.2182"/>
<name>A0A1B1NDK0_9MICO</name>
<dbReference type="AlphaFoldDB" id="A0A1B1NDK0"/>
<keyword evidence="2" id="KW-1185">Reference proteome</keyword>
<organism evidence="1 2">
    <name type="scientific">Serinicoccus hydrothermalis</name>
    <dbReference type="NCBI Taxonomy" id="1758689"/>
    <lineage>
        <taxon>Bacteria</taxon>
        <taxon>Bacillati</taxon>
        <taxon>Actinomycetota</taxon>
        <taxon>Actinomycetes</taxon>
        <taxon>Micrococcales</taxon>
        <taxon>Ornithinimicrobiaceae</taxon>
        <taxon>Serinicoccus</taxon>
    </lineage>
</organism>
<dbReference type="KEGG" id="serj:SGUI_2100"/>
<proteinExistence type="predicted"/>
<reference evidence="1 2" key="1">
    <citation type="submission" date="2016-03" db="EMBL/GenBank/DDBJ databases">
        <title>Shallow-sea hydrothermal system.</title>
        <authorList>
            <person name="Tang K."/>
        </authorList>
    </citation>
    <scope>NUCLEOTIDE SEQUENCE [LARGE SCALE GENOMIC DNA]</scope>
    <source>
        <strain evidence="1 2">JLT9</strain>
    </source>
</reference>